<dbReference type="PANTHER" id="PTHR43685">
    <property type="entry name" value="GLYCOSYLTRANSFERASE"/>
    <property type="match status" value="1"/>
</dbReference>
<dbReference type="HOGENOM" id="CLU_293685_0_0_9"/>
<dbReference type="Pfam" id="PF00534">
    <property type="entry name" value="Glycos_transf_1"/>
    <property type="match status" value="1"/>
</dbReference>
<dbReference type="InterPro" id="IPR001173">
    <property type="entry name" value="Glyco_trans_2-like"/>
</dbReference>
<feature type="domain" description="Glycosyltransferase 2-like" evidence="2">
    <location>
        <begin position="4"/>
        <end position="126"/>
    </location>
</feature>
<feature type="domain" description="Glycosyltransferase subfamily 4-like N-terminal" evidence="3">
    <location>
        <begin position="701"/>
        <end position="859"/>
    </location>
</feature>
<keyword evidence="5" id="KW-1185">Reference proteome</keyword>
<gene>
    <name evidence="4" type="ORF">PSTEL_24540</name>
</gene>
<dbReference type="Pfam" id="PF00535">
    <property type="entry name" value="Glycos_transf_2"/>
    <property type="match status" value="1"/>
</dbReference>
<dbReference type="Proteomes" id="UP000029507">
    <property type="component" value="Chromosome"/>
</dbReference>
<name>A0A089LW91_9BACL</name>
<evidence type="ECO:0000259" key="3">
    <source>
        <dbReference type="Pfam" id="PF13439"/>
    </source>
</evidence>
<dbReference type="SUPFAM" id="SSF53756">
    <property type="entry name" value="UDP-Glycosyltransferase/glycogen phosphorylase"/>
    <property type="match status" value="1"/>
</dbReference>
<evidence type="ECO:0000259" key="2">
    <source>
        <dbReference type="Pfam" id="PF00535"/>
    </source>
</evidence>
<dbReference type="InterPro" id="IPR001296">
    <property type="entry name" value="Glyco_trans_1"/>
</dbReference>
<dbReference type="AlphaFoldDB" id="A0A089LW91"/>
<proteinExistence type="predicted"/>
<dbReference type="EMBL" id="CP009286">
    <property type="protein sequence ID" value="AIQ65801.1"/>
    <property type="molecule type" value="Genomic_DNA"/>
</dbReference>
<dbReference type="InterPro" id="IPR028098">
    <property type="entry name" value="Glyco_trans_4-like_N"/>
</dbReference>
<dbReference type="Gene3D" id="3.40.50.2000">
    <property type="entry name" value="Glycogen Phosphorylase B"/>
    <property type="match status" value="2"/>
</dbReference>
<dbReference type="STRING" id="169760.PSTEL_24540"/>
<evidence type="ECO:0000313" key="4">
    <source>
        <dbReference type="EMBL" id="AIQ65801.1"/>
    </source>
</evidence>
<dbReference type="SUPFAM" id="SSF53448">
    <property type="entry name" value="Nucleotide-diphospho-sugar transferases"/>
    <property type="match status" value="1"/>
</dbReference>
<sequence>MQISVIIAVYNRSSLLRDLLDHWRIVDKYTKYEYELIFSDDESSDQSVAILKECTDLPIRVLTNKHGGAAQARNHAYQYATGEIVLFTGDDIFPTPNFLNEHYESYLKNGENYATLGCIEWREGIEMNHLMKHITDIGCEQFGFVGMRPFEVIDFRHFYTSNVSVARSKLLQLDVLFSPAFKKYGFEDVDLGYRLHQLGVSIIYVPNALGYHDHIYNSVEKFCNRQLSAGEELNTLKRLHPEIGNEEIKFDIDEFYELYQSSYSVKKRIDFVGDLGRVTIRLLTLMTKLLEKGLRKKDSSKIRKLCSKFYSIIFSYYMYLGLAIGYADYKPSRKTSERFVLRYLFFGSSQVFYDRDNNFTEENSVKYHTAGEKKIKISLEVPSDSNGRIRFDPLDDRCKVKIRRADAVSLHSSRTPIRFEFNNAMHSAVNKYDFSSEIDPILISEMLPTDTSKVEIEFSLNYLMFKRSLSAARTSFRMTFKLLKKVIHYIAKKRNKYKVSVSYQLNSPSHSSEQRRRIWITLKSSSGQVPTLILNAYRESCILSPDIHVDVNFCTSSEYMEYIYEFTDSLHVIEKSQFANAALCLLEHNYDFIFISDGLSNFPLLHSINYKDSLIIKKSFGSCDNFIKNPDGIGRFLRIPGSKRTDQQIDLSLVCPSIQSSDGKNLFTKKQEPVEWNNSIIFASKQKVKPTIIVLPVFMAVGGVERNTIEIMERLQKDYEFIVVTFESHRTEQGSLYYQIAELDIKYFDFAEITSFETYLYLLEGLKNVYQPDLVWICNSSPWTMDNSSNIRRIFNNCPIVTQDVYDYEYGWIQYYDRPSIHSYDRFIAINQKIKEKFIHTYGLNPLDIDLVYSAVDTQKIAKASTEHFSREKTLRSYGLDPNKIYFAFVGRFTEQKQPLKMLELARYIVENYNNANFVMVGDGELAKEIEIEIAKTPIWKNRIHRISYIAEISKFIKSIDGLVIASIFEGLPIVTIEAMCVGTPILSTDVGDIALFVRDKEIGIISNSHDIKDLKAAFDTFYTNLGVYKQNAESRAKENIEFFSSERASLSMKHSFERAMSKYKQ</sequence>
<feature type="domain" description="Glycosyl transferase family 1" evidence="1">
    <location>
        <begin position="871"/>
        <end position="1026"/>
    </location>
</feature>
<dbReference type="CDD" id="cd00761">
    <property type="entry name" value="Glyco_tranf_GTA_type"/>
    <property type="match status" value="1"/>
</dbReference>
<dbReference type="Gene3D" id="3.90.550.10">
    <property type="entry name" value="Spore Coat Polysaccharide Biosynthesis Protein SpsA, Chain A"/>
    <property type="match status" value="1"/>
</dbReference>
<dbReference type="GO" id="GO:0016757">
    <property type="term" value="F:glycosyltransferase activity"/>
    <property type="evidence" value="ECO:0007669"/>
    <property type="project" value="InterPro"/>
</dbReference>
<evidence type="ECO:0000259" key="1">
    <source>
        <dbReference type="Pfam" id="PF00534"/>
    </source>
</evidence>
<dbReference type="Pfam" id="PF13439">
    <property type="entry name" value="Glyco_transf_4"/>
    <property type="match status" value="1"/>
</dbReference>
<dbReference type="PANTHER" id="PTHR43685:SF3">
    <property type="entry name" value="SLR2126 PROTEIN"/>
    <property type="match status" value="1"/>
</dbReference>
<evidence type="ECO:0008006" key="6">
    <source>
        <dbReference type="Google" id="ProtNLM"/>
    </source>
</evidence>
<dbReference type="InterPro" id="IPR029044">
    <property type="entry name" value="Nucleotide-diphossugar_trans"/>
</dbReference>
<dbReference type="KEGG" id="pste:PSTEL_24540"/>
<evidence type="ECO:0000313" key="5">
    <source>
        <dbReference type="Proteomes" id="UP000029507"/>
    </source>
</evidence>
<reference evidence="4 5" key="1">
    <citation type="submission" date="2014-08" db="EMBL/GenBank/DDBJ databases">
        <title>Comparative genomics of the Paenibacillus odorifer group.</title>
        <authorList>
            <person name="den Bakker H.C."/>
            <person name="Tsai Y.-C."/>
            <person name="Martin N."/>
            <person name="Korlach J."/>
            <person name="Wiedmann M."/>
        </authorList>
    </citation>
    <scope>NUCLEOTIDE SEQUENCE [LARGE SCALE GENOMIC DNA]</scope>
    <source>
        <strain evidence="4 5">DSM 14472</strain>
    </source>
</reference>
<accession>A0A089LW91</accession>
<organism evidence="4 5">
    <name type="scientific">Paenibacillus stellifer</name>
    <dbReference type="NCBI Taxonomy" id="169760"/>
    <lineage>
        <taxon>Bacteria</taxon>
        <taxon>Bacillati</taxon>
        <taxon>Bacillota</taxon>
        <taxon>Bacilli</taxon>
        <taxon>Bacillales</taxon>
        <taxon>Paenibacillaceae</taxon>
        <taxon>Paenibacillus</taxon>
    </lineage>
</organism>
<protein>
    <recommendedName>
        <fullName evidence="6">Glycosyltransferase 2-like domain-containing protein</fullName>
    </recommendedName>
</protein>
<dbReference type="InterPro" id="IPR050834">
    <property type="entry name" value="Glycosyltransf_2"/>
</dbReference>